<dbReference type="SUPFAM" id="SSF46785">
    <property type="entry name" value="Winged helix' DNA-binding domain"/>
    <property type="match status" value="1"/>
</dbReference>
<dbReference type="PROSITE" id="PS50042">
    <property type="entry name" value="CNMP_BINDING_3"/>
    <property type="match status" value="1"/>
</dbReference>
<evidence type="ECO:0000259" key="5">
    <source>
        <dbReference type="PROSITE" id="PS50042"/>
    </source>
</evidence>
<evidence type="ECO:0000256" key="2">
    <source>
        <dbReference type="ARBA" id="ARBA00023125"/>
    </source>
</evidence>
<organism evidence="7 8">
    <name type="scientific">Piscibacillus salipiscarius</name>
    <dbReference type="NCBI Taxonomy" id="299480"/>
    <lineage>
        <taxon>Bacteria</taxon>
        <taxon>Bacillati</taxon>
        <taxon>Bacillota</taxon>
        <taxon>Bacilli</taxon>
        <taxon>Bacillales</taxon>
        <taxon>Bacillaceae</taxon>
        <taxon>Piscibacillus</taxon>
    </lineage>
</organism>
<dbReference type="Gene3D" id="2.60.120.10">
    <property type="entry name" value="Jelly Rolls"/>
    <property type="match status" value="1"/>
</dbReference>
<dbReference type="CDD" id="cd00092">
    <property type="entry name" value="HTH_CRP"/>
    <property type="match status" value="1"/>
</dbReference>
<dbReference type="CDD" id="cd00038">
    <property type="entry name" value="CAP_ED"/>
    <property type="match status" value="1"/>
</dbReference>
<feature type="domain" description="HTH crp-type" evidence="6">
    <location>
        <begin position="148"/>
        <end position="224"/>
    </location>
</feature>
<dbReference type="PRINTS" id="PR00034">
    <property type="entry name" value="HTHCRP"/>
</dbReference>
<keyword evidence="8" id="KW-1185">Reference proteome</keyword>
<comment type="caution">
    <text evidence="7">The sequence shown here is derived from an EMBL/GenBank/DDBJ whole genome shotgun (WGS) entry which is preliminary data.</text>
</comment>
<evidence type="ECO:0000259" key="6">
    <source>
        <dbReference type="PROSITE" id="PS51063"/>
    </source>
</evidence>
<dbReference type="InterPro" id="IPR000595">
    <property type="entry name" value="cNMP-bd_dom"/>
</dbReference>
<proteinExistence type="predicted"/>
<dbReference type="PANTHER" id="PTHR24567">
    <property type="entry name" value="CRP FAMILY TRANSCRIPTIONAL REGULATORY PROTEIN"/>
    <property type="match status" value="1"/>
</dbReference>
<dbReference type="Pfam" id="PF13545">
    <property type="entry name" value="HTH_Crp_2"/>
    <property type="match status" value="1"/>
</dbReference>
<dbReference type="RefSeq" id="WP_054751857.1">
    <property type="nucleotide sequence ID" value="NZ_JBHUMZ010000021.1"/>
</dbReference>
<dbReference type="PANTHER" id="PTHR24567:SF28">
    <property type="entry name" value="LISTERIOLYSIN REGULATORY PROTEIN"/>
    <property type="match status" value="1"/>
</dbReference>
<dbReference type="InterPro" id="IPR050397">
    <property type="entry name" value="Env_Response_Regulators"/>
</dbReference>
<dbReference type="Pfam" id="PF00027">
    <property type="entry name" value="cNMP_binding"/>
    <property type="match status" value="1"/>
</dbReference>
<evidence type="ECO:0000256" key="4">
    <source>
        <dbReference type="ARBA" id="ARBA00023163"/>
    </source>
</evidence>
<dbReference type="SMART" id="SM00100">
    <property type="entry name" value="cNMP"/>
    <property type="match status" value="1"/>
</dbReference>
<evidence type="ECO:0000256" key="3">
    <source>
        <dbReference type="ARBA" id="ARBA00023159"/>
    </source>
</evidence>
<dbReference type="PROSITE" id="PS51063">
    <property type="entry name" value="HTH_CRP_2"/>
    <property type="match status" value="1"/>
</dbReference>
<dbReference type="SMART" id="SM00419">
    <property type="entry name" value="HTH_CRP"/>
    <property type="match status" value="1"/>
</dbReference>
<dbReference type="InterPro" id="IPR036390">
    <property type="entry name" value="WH_DNA-bd_sf"/>
</dbReference>
<keyword evidence="2" id="KW-0238">DNA-binding</keyword>
<dbReference type="InterPro" id="IPR036388">
    <property type="entry name" value="WH-like_DNA-bd_sf"/>
</dbReference>
<dbReference type="Proteomes" id="UP001597452">
    <property type="component" value="Unassembled WGS sequence"/>
</dbReference>
<feature type="domain" description="Cyclic nucleotide-binding" evidence="5">
    <location>
        <begin position="14"/>
        <end position="134"/>
    </location>
</feature>
<accession>A0ABW5QBG8</accession>
<sequence length="241" mass="28032">MKYDELWYLSKIGFLEHVAPPASNELIGCIKHARYNRNEVIRTPDNTKHELGFIKEGSVRLYTINDEGKQFTCSLLGPGSTFGKMRSFSLHMDNVYVEAIEPTHFCTVDEESFMALANKYPILLHKALETLSDRLKEREERLKVMALDHCKDKVIHLLQMIYDRYNRPSHDQEFYTITLPITQQELANMIGSSRESVSTVLNELAEEGLVKFPKRKQIDVHFSLVQDDPNPKYIQDLYQNY</sequence>
<keyword evidence="1" id="KW-0805">Transcription regulation</keyword>
<dbReference type="InterPro" id="IPR014710">
    <property type="entry name" value="RmlC-like_jellyroll"/>
</dbReference>
<dbReference type="SUPFAM" id="SSF51206">
    <property type="entry name" value="cAMP-binding domain-like"/>
    <property type="match status" value="1"/>
</dbReference>
<gene>
    <name evidence="7" type="ORF">ACFSW4_09415</name>
</gene>
<reference evidence="8" key="1">
    <citation type="journal article" date="2019" name="Int. J. Syst. Evol. Microbiol.">
        <title>The Global Catalogue of Microorganisms (GCM) 10K type strain sequencing project: providing services to taxonomists for standard genome sequencing and annotation.</title>
        <authorList>
            <consortium name="The Broad Institute Genomics Platform"/>
            <consortium name="The Broad Institute Genome Sequencing Center for Infectious Disease"/>
            <person name="Wu L."/>
            <person name="Ma J."/>
        </authorList>
    </citation>
    <scope>NUCLEOTIDE SEQUENCE [LARGE SCALE GENOMIC DNA]</scope>
    <source>
        <strain evidence="8">TISTR 1571</strain>
    </source>
</reference>
<evidence type="ECO:0000313" key="7">
    <source>
        <dbReference type="EMBL" id="MFD2639080.1"/>
    </source>
</evidence>
<name>A0ABW5QBG8_9BACI</name>
<dbReference type="InterPro" id="IPR012318">
    <property type="entry name" value="HTH_CRP"/>
</dbReference>
<keyword evidence="4" id="KW-0804">Transcription</keyword>
<dbReference type="InterPro" id="IPR018490">
    <property type="entry name" value="cNMP-bd_dom_sf"/>
</dbReference>
<evidence type="ECO:0000256" key="1">
    <source>
        <dbReference type="ARBA" id="ARBA00023015"/>
    </source>
</evidence>
<dbReference type="EMBL" id="JBHUMZ010000021">
    <property type="protein sequence ID" value="MFD2639080.1"/>
    <property type="molecule type" value="Genomic_DNA"/>
</dbReference>
<keyword evidence="3" id="KW-0010">Activator</keyword>
<protein>
    <submittedName>
        <fullName evidence="7">Crp/Fnr family transcriptional regulator</fullName>
    </submittedName>
</protein>
<evidence type="ECO:0000313" key="8">
    <source>
        <dbReference type="Proteomes" id="UP001597452"/>
    </source>
</evidence>
<dbReference type="Gene3D" id="1.10.10.10">
    <property type="entry name" value="Winged helix-like DNA-binding domain superfamily/Winged helix DNA-binding domain"/>
    <property type="match status" value="1"/>
</dbReference>